<name>A0A1V6PP10_PENDC</name>
<protein>
    <submittedName>
        <fullName evidence="1">Uncharacterized protein</fullName>
    </submittedName>
</protein>
<sequence>MSHYDAHLLPRLIGTTVTTYDDASWTWVITKKLSEKVAPMTETDVKMRRGFSKTVGKFLCHLEGRPDRQAFMRIYYQIPIVGTEDADVEILAQQAVPPPVCGELESFKLLRGCSAVPRFLGHAEKTQGEHDLVPGGYIRYVVWEKVPGESLTEEFFWGLDRSIRDDIREKFRAALQQILSRGTEPGWASISKIIYDQPTGNLHISGFRQRWPIISALKWSESEYVNYDLAEIHEEEDWFHPEKWEW</sequence>
<reference evidence="2" key="1">
    <citation type="journal article" date="2017" name="Nat. Microbiol.">
        <title>Global analysis of biosynthetic gene clusters reveals vast potential of secondary metabolite production in Penicillium species.</title>
        <authorList>
            <person name="Nielsen J.C."/>
            <person name="Grijseels S."/>
            <person name="Prigent S."/>
            <person name="Ji B."/>
            <person name="Dainat J."/>
            <person name="Nielsen K.F."/>
            <person name="Frisvad J.C."/>
            <person name="Workman M."/>
            <person name="Nielsen J."/>
        </authorList>
    </citation>
    <scope>NUCLEOTIDE SEQUENCE [LARGE SCALE GENOMIC DNA]</scope>
    <source>
        <strain evidence="2">IBT 11843</strain>
    </source>
</reference>
<accession>A0A1V6PP10</accession>
<dbReference type="OMA" id="MRIYYQI"/>
<gene>
    <name evidence="1" type="ORF">PENDEC_c001G00628</name>
</gene>
<evidence type="ECO:0000313" key="1">
    <source>
        <dbReference type="EMBL" id="OQD78653.1"/>
    </source>
</evidence>
<dbReference type="Proteomes" id="UP000191522">
    <property type="component" value="Unassembled WGS sequence"/>
</dbReference>
<proteinExistence type="predicted"/>
<dbReference type="EMBL" id="MDYL01000001">
    <property type="protein sequence ID" value="OQD78653.1"/>
    <property type="molecule type" value="Genomic_DNA"/>
</dbReference>
<dbReference type="AlphaFoldDB" id="A0A1V6PP10"/>
<keyword evidence="2" id="KW-1185">Reference proteome</keyword>
<comment type="caution">
    <text evidence="1">The sequence shown here is derived from an EMBL/GenBank/DDBJ whole genome shotgun (WGS) entry which is preliminary data.</text>
</comment>
<dbReference type="OrthoDB" id="5401170at2759"/>
<evidence type="ECO:0000313" key="2">
    <source>
        <dbReference type="Proteomes" id="UP000191522"/>
    </source>
</evidence>
<organism evidence="1 2">
    <name type="scientific">Penicillium decumbens</name>
    <dbReference type="NCBI Taxonomy" id="69771"/>
    <lineage>
        <taxon>Eukaryota</taxon>
        <taxon>Fungi</taxon>
        <taxon>Dikarya</taxon>
        <taxon>Ascomycota</taxon>
        <taxon>Pezizomycotina</taxon>
        <taxon>Eurotiomycetes</taxon>
        <taxon>Eurotiomycetidae</taxon>
        <taxon>Eurotiales</taxon>
        <taxon>Aspergillaceae</taxon>
        <taxon>Penicillium</taxon>
    </lineage>
</organism>